<evidence type="ECO:0000313" key="6">
    <source>
        <dbReference type="Proteomes" id="UP001140511"/>
    </source>
</evidence>
<dbReference type="RefSeq" id="XP_056028436.1">
    <property type="nucleotide sequence ID" value="XM_056174857.1"/>
</dbReference>
<dbReference type="GeneID" id="80869545"/>
<protein>
    <submittedName>
        <fullName evidence="5">Fungal specific transcription factor domain-containing protein</fullName>
    </submittedName>
</protein>
<keyword evidence="1" id="KW-0479">Metal-binding</keyword>
<feature type="region of interest" description="Disordered" evidence="3">
    <location>
        <begin position="590"/>
        <end position="616"/>
    </location>
</feature>
<name>A0A9W9BFF8_9HYPO</name>
<gene>
    <name evidence="5" type="ORF">T069G_07647</name>
</gene>
<dbReference type="InterPro" id="IPR052761">
    <property type="entry name" value="Fungal_Detox/Toxin_TFs"/>
</dbReference>
<reference evidence="5" key="1">
    <citation type="submission" date="2022-09" db="EMBL/GenBank/DDBJ databases">
        <title>Chromosome-level assembly of Trichoderma breve T069, a fungus used in development of biopesticide product.</title>
        <authorList>
            <person name="Lin R."/>
            <person name="Liu T."/>
        </authorList>
    </citation>
    <scope>NUCLEOTIDE SEQUENCE</scope>
    <source>
        <strain evidence="5">T069</strain>
    </source>
</reference>
<dbReference type="PROSITE" id="PS50048">
    <property type="entry name" value="ZN2_CY6_FUNGAL_2"/>
    <property type="match status" value="1"/>
</dbReference>
<dbReference type="AlphaFoldDB" id="A0A9W9BFF8"/>
<feature type="region of interest" description="Disordered" evidence="3">
    <location>
        <begin position="56"/>
        <end position="90"/>
    </location>
</feature>
<dbReference type="SUPFAM" id="SSF57701">
    <property type="entry name" value="Zn2/Cys6 DNA-binding domain"/>
    <property type="match status" value="1"/>
</dbReference>
<evidence type="ECO:0000256" key="2">
    <source>
        <dbReference type="ARBA" id="ARBA00023242"/>
    </source>
</evidence>
<evidence type="ECO:0000256" key="1">
    <source>
        <dbReference type="ARBA" id="ARBA00022723"/>
    </source>
</evidence>
<dbReference type="GO" id="GO:0000981">
    <property type="term" value="F:DNA-binding transcription factor activity, RNA polymerase II-specific"/>
    <property type="evidence" value="ECO:0007669"/>
    <property type="project" value="InterPro"/>
</dbReference>
<organism evidence="5 6">
    <name type="scientific">Trichoderma breve</name>
    <dbReference type="NCBI Taxonomy" id="2034170"/>
    <lineage>
        <taxon>Eukaryota</taxon>
        <taxon>Fungi</taxon>
        <taxon>Dikarya</taxon>
        <taxon>Ascomycota</taxon>
        <taxon>Pezizomycotina</taxon>
        <taxon>Sordariomycetes</taxon>
        <taxon>Hypocreomycetidae</taxon>
        <taxon>Hypocreales</taxon>
        <taxon>Hypocreaceae</taxon>
        <taxon>Trichoderma</taxon>
    </lineage>
</organism>
<dbReference type="CDD" id="cd00067">
    <property type="entry name" value="GAL4"/>
    <property type="match status" value="1"/>
</dbReference>
<dbReference type="GO" id="GO:0006351">
    <property type="term" value="P:DNA-templated transcription"/>
    <property type="evidence" value="ECO:0007669"/>
    <property type="project" value="InterPro"/>
</dbReference>
<evidence type="ECO:0000259" key="4">
    <source>
        <dbReference type="PROSITE" id="PS50048"/>
    </source>
</evidence>
<dbReference type="PANTHER" id="PTHR47425:SF2">
    <property type="entry name" value="FARB-RELATED"/>
    <property type="match status" value="1"/>
</dbReference>
<accession>A0A9W9BFF8</accession>
<comment type="caution">
    <text evidence="5">The sequence shown here is derived from an EMBL/GenBank/DDBJ whole genome shotgun (WGS) entry which is preliminary data.</text>
</comment>
<dbReference type="Proteomes" id="UP001140511">
    <property type="component" value="Unassembled WGS sequence"/>
</dbReference>
<dbReference type="PANTHER" id="PTHR47425">
    <property type="entry name" value="FARB-RELATED"/>
    <property type="match status" value="1"/>
</dbReference>
<dbReference type="GO" id="GO:0008270">
    <property type="term" value="F:zinc ion binding"/>
    <property type="evidence" value="ECO:0007669"/>
    <property type="project" value="InterPro"/>
</dbReference>
<dbReference type="InterPro" id="IPR007219">
    <property type="entry name" value="XnlR_reg_dom"/>
</dbReference>
<sequence length="666" mass="76044">MSPPSAPEKPTKACMTCNHRKLKCDAATVGLPCSRCIDKGYPETCALAYRRRRKPATTAKDKHQASYHSSNRAQLARPAEAKSNDQEPHICQDGRIQMPGWDLIDGRKGVHYMSALNRLARNEQARTARVSTARAGTNRPEKEHGCQRTNLVSHNMRLDDADKEYLRQKGAFTLPSQTCCETMLRQHFISVYPQIPVFDYVDFVDSYLSGSFSWFMMQAVLASAVPYTAMEVLIECGFTDRLTALQFFFSNAVRLYDFEYEESQLAKLQGSLVLSTVLVSYTMDKDFRFWHHNAVRLAVRLGLHQDHVVEEKEPAMKSLYQRIWSAICCREIIFSIIHLEAPRLIQYNVRQAPEVEWWNTPIPASYASIIPSWTEGQKFYSSEHMKLAIIGVAIRWQDVLRALDSEQPPTRESIDEEMSCSFAEWRKSIPKDISFSRRSSQERVDEIWIAALEASCYRFECIFYRSLLRRTLARGMTGGQVDSLKQRLRMAIFELDTIVSRLVMANLLRFANLNLLGCVTCLLALHIETVLESTESPITRSLAVTYIRRTELALQQICEVVPAMECNLRLLHRFLDQKRLDAASTADVTLADNPLSGETEEREPEPPSQNLQDQSGVNELELRADIMNSNLRLQDEDTADDIGDVNDWLDGLVWLDYLKDSNILPS</sequence>
<evidence type="ECO:0000313" key="5">
    <source>
        <dbReference type="EMBL" id="KAJ4859380.1"/>
    </source>
</evidence>
<keyword evidence="6" id="KW-1185">Reference proteome</keyword>
<dbReference type="InterPro" id="IPR036864">
    <property type="entry name" value="Zn2-C6_fun-type_DNA-bd_sf"/>
</dbReference>
<dbReference type="InterPro" id="IPR001138">
    <property type="entry name" value="Zn2Cys6_DnaBD"/>
</dbReference>
<keyword evidence="2" id="KW-0539">Nucleus</keyword>
<dbReference type="EMBL" id="JAOPEN010000004">
    <property type="protein sequence ID" value="KAJ4859380.1"/>
    <property type="molecule type" value="Genomic_DNA"/>
</dbReference>
<feature type="domain" description="Zn(2)-C6 fungal-type" evidence="4">
    <location>
        <begin position="13"/>
        <end position="47"/>
    </location>
</feature>
<dbReference type="GO" id="GO:0003677">
    <property type="term" value="F:DNA binding"/>
    <property type="evidence" value="ECO:0007669"/>
    <property type="project" value="InterPro"/>
</dbReference>
<dbReference type="Gene3D" id="4.10.240.10">
    <property type="entry name" value="Zn(2)-C6 fungal-type DNA-binding domain"/>
    <property type="match status" value="1"/>
</dbReference>
<dbReference type="CDD" id="cd12148">
    <property type="entry name" value="fungal_TF_MHR"/>
    <property type="match status" value="1"/>
</dbReference>
<evidence type="ECO:0000256" key="3">
    <source>
        <dbReference type="SAM" id="MobiDB-lite"/>
    </source>
</evidence>
<dbReference type="Pfam" id="PF00172">
    <property type="entry name" value="Zn_clus"/>
    <property type="match status" value="1"/>
</dbReference>
<proteinExistence type="predicted"/>
<dbReference type="Pfam" id="PF04082">
    <property type="entry name" value="Fungal_trans"/>
    <property type="match status" value="1"/>
</dbReference>
<feature type="compositionally biased region" description="Basic and acidic residues" evidence="3">
    <location>
        <begin position="79"/>
        <end position="90"/>
    </location>
</feature>